<organism evidence="1 2">
    <name type="scientific">Sphaeroforma arctica JP610</name>
    <dbReference type="NCBI Taxonomy" id="667725"/>
    <lineage>
        <taxon>Eukaryota</taxon>
        <taxon>Ichthyosporea</taxon>
        <taxon>Ichthyophonida</taxon>
        <taxon>Sphaeroforma</taxon>
    </lineage>
</organism>
<reference evidence="1 2" key="1">
    <citation type="submission" date="2011-02" db="EMBL/GenBank/DDBJ databases">
        <title>The Genome Sequence of Sphaeroforma arctica JP610.</title>
        <authorList>
            <consortium name="The Broad Institute Genome Sequencing Platform"/>
            <person name="Russ C."/>
            <person name="Cuomo C."/>
            <person name="Young S.K."/>
            <person name="Zeng Q."/>
            <person name="Gargeya S."/>
            <person name="Alvarado L."/>
            <person name="Berlin A."/>
            <person name="Chapman S.B."/>
            <person name="Chen Z."/>
            <person name="Freedman E."/>
            <person name="Gellesch M."/>
            <person name="Goldberg J."/>
            <person name="Griggs A."/>
            <person name="Gujja S."/>
            <person name="Heilman E."/>
            <person name="Heiman D."/>
            <person name="Howarth C."/>
            <person name="Mehta T."/>
            <person name="Neiman D."/>
            <person name="Pearson M."/>
            <person name="Roberts A."/>
            <person name="Saif S."/>
            <person name="Shea T."/>
            <person name="Shenoy N."/>
            <person name="Sisk P."/>
            <person name="Stolte C."/>
            <person name="Sykes S."/>
            <person name="White J."/>
            <person name="Yandava C."/>
            <person name="Burger G."/>
            <person name="Gray M.W."/>
            <person name="Holland P.W.H."/>
            <person name="King N."/>
            <person name="Lang F.B.F."/>
            <person name="Roger A.J."/>
            <person name="Ruiz-Trillo I."/>
            <person name="Haas B."/>
            <person name="Nusbaum C."/>
            <person name="Birren B."/>
        </authorList>
    </citation>
    <scope>NUCLEOTIDE SEQUENCE [LARGE SCALE GENOMIC DNA]</scope>
    <source>
        <strain evidence="1 2">JP610</strain>
    </source>
</reference>
<dbReference type="GeneID" id="25913906"/>
<evidence type="ECO:0000313" key="2">
    <source>
        <dbReference type="Proteomes" id="UP000054560"/>
    </source>
</evidence>
<dbReference type="AlphaFoldDB" id="A0A0L0FBA7"/>
<dbReference type="EMBL" id="KQ244838">
    <property type="protein sequence ID" value="KNC74040.1"/>
    <property type="molecule type" value="Genomic_DNA"/>
</dbReference>
<name>A0A0L0FBA7_9EUKA</name>
<gene>
    <name evidence="1" type="ORF">SARC_13402</name>
</gene>
<proteinExistence type="predicted"/>
<accession>A0A0L0FBA7</accession>
<keyword evidence="2" id="KW-1185">Reference proteome</keyword>
<protein>
    <submittedName>
        <fullName evidence="1">Uncharacterized protein</fullName>
    </submittedName>
</protein>
<evidence type="ECO:0000313" key="1">
    <source>
        <dbReference type="EMBL" id="KNC74040.1"/>
    </source>
</evidence>
<dbReference type="Proteomes" id="UP000054560">
    <property type="component" value="Unassembled WGS sequence"/>
</dbReference>
<sequence>MDKPPTSNRDNARHACFKRCFEPTPIRLCAKIVTKMYMSTLLDYRTDGRLCPVCPGGYKFAPSHFTCIQQLIRRILVGPKRSPIGPDLLQ</sequence>
<dbReference type="RefSeq" id="XP_014147942.1">
    <property type="nucleotide sequence ID" value="XM_014292467.1"/>
</dbReference>